<keyword evidence="3" id="KW-0540">Nuclease</keyword>
<protein>
    <submittedName>
        <fullName evidence="3">TnsA endonuclease</fullName>
    </submittedName>
</protein>
<dbReference type="RefSeq" id="WP_013821054.1">
    <property type="nucleotide sequence ID" value="NC_015572.1"/>
</dbReference>
<feature type="domain" description="TnsA endonuclease C-terminal" evidence="1">
    <location>
        <begin position="167"/>
        <end position="246"/>
    </location>
</feature>
<dbReference type="Gene3D" id="1.10.10.10">
    <property type="entry name" value="Winged helix-like DNA-binding domain superfamily/Winged helix DNA-binding domain"/>
    <property type="match status" value="1"/>
</dbReference>
<dbReference type="InterPro" id="IPR011856">
    <property type="entry name" value="tRNA_endonuc-like_dom_sf"/>
</dbReference>
<proteinExistence type="predicted"/>
<organism evidence="3 4">
    <name type="scientific">Methylomonas methanica (strain DSM 25384 / MC09)</name>
    <dbReference type="NCBI Taxonomy" id="857087"/>
    <lineage>
        <taxon>Bacteria</taxon>
        <taxon>Pseudomonadati</taxon>
        <taxon>Pseudomonadota</taxon>
        <taxon>Gammaproteobacteria</taxon>
        <taxon>Methylococcales</taxon>
        <taxon>Methylococcaceae</taxon>
        <taxon>Methylomonas</taxon>
    </lineage>
</organism>
<evidence type="ECO:0000313" key="4">
    <source>
        <dbReference type="Proteomes" id="UP000008888"/>
    </source>
</evidence>
<evidence type="ECO:0000259" key="1">
    <source>
        <dbReference type="Pfam" id="PF08721"/>
    </source>
</evidence>
<dbReference type="Pfam" id="PF08721">
    <property type="entry name" value="Tn7_Tnp_TnsA_C"/>
    <property type="match status" value="1"/>
</dbReference>
<gene>
    <name evidence="3" type="ordered locus">Metme_4501</name>
</gene>
<dbReference type="SUPFAM" id="SSF52980">
    <property type="entry name" value="Restriction endonuclease-like"/>
    <property type="match status" value="1"/>
</dbReference>
<dbReference type="InterPro" id="IPR011335">
    <property type="entry name" value="Restrct_endonuc-II-like"/>
</dbReference>
<accession>G0A4V0</accession>
<reference key="2">
    <citation type="submission" date="2011-05" db="EMBL/GenBank/DDBJ databases">
        <title>Complete genome sequence of the aerobic marine methanotroph Methylomonas methanica MC09.</title>
        <authorList>
            <person name="Boden R."/>
            <person name="Cunliffe M."/>
            <person name="Scanlan J."/>
            <person name="Moussard H."/>
            <person name="Kits K.D."/>
            <person name="Klotz M."/>
            <person name="Jetten M."/>
            <person name="Vuilleumier S."/>
            <person name="Han J."/>
            <person name="Peters L."/>
            <person name="Mikhailova N."/>
            <person name="Teshima H."/>
            <person name="Tapia R."/>
            <person name="Kyrpides N."/>
            <person name="Ivanova N."/>
            <person name="Pagani I."/>
            <person name="Cheng J.-F."/>
            <person name="Goodwin L."/>
            <person name="Han C."/>
            <person name="Hauser L."/>
            <person name="Land M."/>
            <person name="Lapidus A."/>
            <person name="Lucas S."/>
            <person name="Pitluck S."/>
            <person name="Woyke T."/>
            <person name="Stein L.Y."/>
            <person name="Murrell C."/>
        </authorList>
    </citation>
    <scope>NUCLEOTIDE SEQUENCE</scope>
    <source>
        <strain>MC09</strain>
    </source>
</reference>
<dbReference type="InterPro" id="IPR036388">
    <property type="entry name" value="WH-like_DNA-bd_sf"/>
</dbReference>
<dbReference type="GO" id="GO:0004519">
    <property type="term" value="F:endonuclease activity"/>
    <property type="evidence" value="ECO:0007669"/>
    <property type="project" value="UniProtKB-KW"/>
</dbReference>
<sequence>MAKKQYWNSEAKNARWIKEGRGQGTGKDYKPWFTVRDVPSEGRSHRIFGHITHRTHHLLSDLELATFLLLQWNGSTTDIREQFPLDISVTRSLCETAGIKHPEHCGVLQFMSSDFLVNTSDPNNRSFAIQVKTSSALEEPRTIEKLEIERRYWLEKEIPWYLVTEKEIPVDVFKNLDWLYSLQAQDFTLEEEARFFDFYSTQLERNASLTIIDLCKELDSVYHLELGDSLYQIRALLARRYFHFDITIPYSKLRCGDLILESLDTVVEIQHVSG</sequence>
<evidence type="ECO:0000313" key="3">
    <source>
        <dbReference type="EMBL" id="AEG02841.1"/>
    </source>
</evidence>
<dbReference type="AlphaFoldDB" id="G0A4V0"/>
<dbReference type="InterPro" id="IPR014832">
    <property type="entry name" value="TnsA_C"/>
</dbReference>
<dbReference type="CDD" id="cd22362">
    <property type="entry name" value="TnsA_endonuclease-like"/>
    <property type="match status" value="1"/>
</dbReference>
<dbReference type="Pfam" id="PF08722">
    <property type="entry name" value="Tn7_TnsA-like_N"/>
    <property type="match status" value="1"/>
</dbReference>
<dbReference type="STRING" id="857087.Metme_4501"/>
<reference evidence="3 4" key="1">
    <citation type="journal article" date="2011" name="J. Bacteriol.">
        <title>Complete Genome Sequence of the Aerobic Marine Methanotroph Methylomonas methanica MC09.</title>
        <authorList>
            <person name="Boden R."/>
            <person name="Cunliffe M."/>
            <person name="Scanlan J."/>
            <person name="Moussard H."/>
            <person name="Kits K.D."/>
            <person name="Klotz M.G."/>
            <person name="Jetten M.S."/>
            <person name="Vuilleumier S."/>
            <person name="Han J."/>
            <person name="Peters L."/>
            <person name="Mikhailova N."/>
            <person name="Teshima H."/>
            <person name="Tapia R."/>
            <person name="Kyrpides N."/>
            <person name="Ivanova N."/>
            <person name="Pagani I."/>
            <person name="Cheng J.F."/>
            <person name="Goodwin L."/>
            <person name="Han C."/>
            <person name="Hauser L."/>
            <person name="Land M.L."/>
            <person name="Lapidus A."/>
            <person name="Lucas S."/>
            <person name="Pitluck S."/>
            <person name="Woyke T."/>
            <person name="Stein L."/>
            <person name="Murrell J.C."/>
        </authorList>
    </citation>
    <scope>NUCLEOTIDE SEQUENCE [LARGE SCALE GENOMIC DNA]</scope>
    <source>
        <strain evidence="3 4">MC09</strain>
    </source>
</reference>
<dbReference type="SUPFAM" id="SSF46785">
    <property type="entry name" value="Winged helix' DNA-binding domain"/>
    <property type="match status" value="1"/>
</dbReference>
<dbReference type="HOGENOM" id="CLU_076083_0_0_6"/>
<dbReference type="EMBL" id="CP002738">
    <property type="protein sequence ID" value="AEG02841.1"/>
    <property type="molecule type" value="Genomic_DNA"/>
</dbReference>
<dbReference type="GO" id="GO:0003676">
    <property type="term" value="F:nucleic acid binding"/>
    <property type="evidence" value="ECO:0007669"/>
    <property type="project" value="InterPro"/>
</dbReference>
<dbReference type="Proteomes" id="UP000008888">
    <property type="component" value="Chromosome"/>
</dbReference>
<dbReference type="eggNOG" id="ENOG502Z9E1">
    <property type="taxonomic scope" value="Bacteria"/>
</dbReference>
<evidence type="ECO:0000259" key="2">
    <source>
        <dbReference type="Pfam" id="PF08722"/>
    </source>
</evidence>
<keyword evidence="4" id="KW-1185">Reference proteome</keyword>
<dbReference type="Gene3D" id="3.40.1350.10">
    <property type="match status" value="1"/>
</dbReference>
<dbReference type="InterPro" id="IPR036390">
    <property type="entry name" value="WH_DNA-bd_sf"/>
</dbReference>
<keyword evidence="3" id="KW-0378">Hydrolase</keyword>
<dbReference type="InterPro" id="IPR014833">
    <property type="entry name" value="TnsA_N"/>
</dbReference>
<keyword evidence="3" id="KW-0255">Endonuclease</keyword>
<name>G0A4V0_METMM</name>
<dbReference type="KEGG" id="mmt:Metme_4501"/>
<dbReference type="OrthoDB" id="5291587at2"/>
<feature type="domain" description="TnsA endonuclease N-terminal" evidence="2">
    <location>
        <begin position="75"/>
        <end position="165"/>
    </location>
</feature>
<reference evidence="4" key="3">
    <citation type="submission" date="2011-05" db="EMBL/GenBank/DDBJ databases">
        <title>Complete sequence of Methylomonas methanica MC09.</title>
        <authorList>
            <consortium name="US DOE Joint Genome Institute"/>
            <person name="Lucas S."/>
            <person name="Han J."/>
            <person name="Lapidus A."/>
            <person name="Cheng J.-F."/>
            <person name="Goodwin L."/>
            <person name="Pitluck S."/>
            <person name="Peters L."/>
            <person name="Mikhailova N."/>
            <person name="Teshima H."/>
            <person name="Han C."/>
            <person name="Tapia R."/>
            <person name="Land M."/>
            <person name="Hauser L."/>
            <person name="Kyrpides N."/>
            <person name="Ivanova N."/>
            <person name="Pagani I."/>
            <person name="Stein L."/>
            <person name="Woyke T."/>
        </authorList>
    </citation>
    <scope>NUCLEOTIDE SEQUENCE [LARGE SCALE GENOMIC DNA]</scope>
    <source>
        <strain evidence="4">MC09</strain>
    </source>
</reference>